<evidence type="ECO:0000256" key="2">
    <source>
        <dbReference type="ARBA" id="ARBA00009154"/>
    </source>
</evidence>
<accession>A0AAN8PPE9</accession>
<evidence type="ECO:0000256" key="3">
    <source>
        <dbReference type="ARBA" id="ARBA00015212"/>
    </source>
</evidence>
<protein>
    <recommendedName>
        <fullName evidence="3 7">Nuclear nucleic acid-binding protein C1D</fullName>
    </recommendedName>
</protein>
<dbReference type="GO" id="GO:0010468">
    <property type="term" value="P:regulation of gene expression"/>
    <property type="evidence" value="ECO:0007669"/>
    <property type="project" value="TreeGrafter"/>
</dbReference>
<evidence type="ECO:0000256" key="5">
    <source>
        <dbReference type="ARBA" id="ARBA00022884"/>
    </source>
</evidence>
<dbReference type="PANTHER" id="PTHR15341">
    <property type="entry name" value="SUN-COR STEROID HORMONE RECEPTOR CO-REPRESSOR"/>
    <property type="match status" value="1"/>
</dbReference>
<evidence type="ECO:0000313" key="10">
    <source>
        <dbReference type="Proteomes" id="UP001347796"/>
    </source>
</evidence>
<dbReference type="GO" id="GO:0005737">
    <property type="term" value="C:cytoplasm"/>
    <property type="evidence" value="ECO:0007669"/>
    <property type="project" value="UniProtKB-SubCell"/>
</dbReference>
<reference evidence="9 10" key="1">
    <citation type="submission" date="2024-01" db="EMBL/GenBank/DDBJ databases">
        <title>The genome of the rayed Mediterranean limpet Patella caerulea (Linnaeus, 1758).</title>
        <authorList>
            <person name="Anh-Thu Weber A."/>
            <person name="Halstead-Nussloch G."/>
        </authorList>
    </citation>
    <scope>NUCLEOTIDE SEQUENCE [LARGE SCALE GENOMIC DNA]</scope>
    <source>
        <strain evidence="9">AATW-2023a</strain>
        <tissue evidence="9">Whole specimen</tissue>
    </source>
</reference>
<dbReference type="PANTHER" id="PTHR15341:SF3">
    <property type="entry name" value="NUCLEAR NUCLEIC ACID-BINDING PROTEIN C1D"/>
    <property type="match status" value="1"/>
</dbReference>
<keyword evidence="10" id="KW-1185">Reference proteome</keyword>
<name>A0AAN8PPE9_PATCE</name>
<keyword evidence="7" id="KW-0963">Cytoplasm</keyword>
<gene>
    <name evidence="9" type="ORF">SNE40_008939</name>
</gene>
<evidence type="ECO:0000313" key="9">
    <source>
        <dbReference type="EMBL" id="KAK6180987.1"/>
    </source>
</evidence>
<comment type="subunit">
    <text evidence="7">Monomer and homodimer.</text>
</comment>
<evidence type="ECO:0000256" key="4">
    <source>
        <dbReference type="ARBA" id="ARBA00022552"/>
    </source>
</evidence>
<comment type="function">
    <text evidence="7">Plays a role in the recruitment of the exosome to pre-rRNA to mediate the 3'-5' end processing of the 5.8S rRNA.</text>
</comment>
<evidence type="ECO:0000256" key="6">
    <source>
        <dbReference type="ARBA" id="ARBA00023242"/>
    </source>
</evidence>
<comment type="similarity">
    <text evidence="2 7">Belongs to the C1D family.</text>
</comment>
<organism evidence="9 10">
    <name type="scientific">Patella caerulea</name>
    <name type="common">Rayed Mediterranean limpet</name>
    <dbReference type="NCBI Taxonomy" id="87958"/>
    <lineage>
        <taxon>Eukaryota</taxon>
        <taxon>Metazoa</taxon>
        <taxon>Spiralia</taxon>
        <taxon>Lophotrochozoa</taxon>
        <taxon>Mollusca</taxon>
        <taxon>Gastropoda</taxon>
        <taxon>Patellogastropoda</taxon>
        <taxon>Patelloidea</taxon>
        <taxon>Patellidae</taxon>
        <taxon>Patella</taxon>
    </lineage>
</organism>
<dbReference type="EMBL" id="JAZGQO010000007">
    <property type="protein sequence ID" value="KAK6180987.1"/>
    <property type="molecule type" value="Genomic_DNA"/>
</dbReference>
<evidence type="ECO:0000256" key="1">
    <source>
        <dbReference type="ARBA" id="ARBA00004123"/>
    </source>
</evidence>
<keyword evidence="4 7" id="KW-0698">rRNA processing</keyword>
<dbReference type="InterPro" id="IPR007146">
    <property type="entry name" value="Sas10/Utp3/C1D"/>
</dbReference>
<dbReference type="InterPro" id="IPR011082">
    <property type="entry name" value="Exosome-assoc_fac/DNA_repair"/>
</dbReference>
<dbReference type="GO" id="GO:0000460">
    <property type="term" value="P:maturation of 5.8S rRNA"/>
    <property type="evidence" value="ECO:0007669"/>
    <property type="project" value="TreeGrafter"/>
</dbReference>
<dbReference type="GO" id="GO:0005730">
    <property type="term" value="C:nucleolus"/>
    <property type="evidence" value="ECO:0007669"/>
    <property type="project" value="UniProtKB-SubCell"/>
</dbReference>
<dbReference type="Proteomes" id="UP001347796">
    <property type="component" value="Unassembled WGS sequence"/>
</dbReference>
<keyword evidence="5 7" id="KW-0694">RNA-binding</keyword>
<sequence length="198" mass="21815">MANNTGNTEIPTELKGKLAALDTSLTGLESSLEPLLKTSLSEMSSKLEPLDCAKMDLVAAYAINSLFWVYLNVNGINPKEHPIKQELDRIRGYMSRVKEIQDKAKAPKLDKEASKRFVKSALWQAALKKALPEQEKQIAGTKASTSQSKTDNSKSQIWKNAHKNSNAKGKGANTGSTQGQKRHMESNCNSKKKAKRNT</sequence>
<comment type="subcellular location">
    <subcellularLocation>
        <location evidence="7">Cytoplasm</location>
    </subcellularLocation>
    <subcellularLocation>
        <location evidence="7">Nucleus</location>
        <location evidence="7">Nucleolus</location>
    </subcellularLocation>
    <subcellularLocation>
        <location evidence="1 7">Nucleus</location>
    </subcellularLocation>
</comment>
<comment type="caution">
    <text evidence="9">The sequence shown here is derived from an EMBL/GenBank/DDBJ whole genome shotgun (WGS) entry which is preliminary data.</text>
</comment>
<dbReference type="AlphaFoldDB" id="A0AAN8PPE9"/>
<evidence type="ECO:0000256" key="7">
    <source>
        <dbReference type="RuleBase" id="RU368003"/>
    </source>
</evidence>
<keyword evidence="7" id="KW-0238">DNA-binding</keyword>
<dbReference type="GO" id="GO:0000178">
    <property type="term" value="C:exosome (RNase complex)"/>
    <property type="evidence" value="ECO:0007669"/>
    <property type="project" value="TreeGrafter"/>
</dbReference>
<dbReference type="GO" id="GO:0003677">
    <property type="term" value="F:DNA binding"/>
    <property type="evidence" value="ECO:0007669"/>
    <property type="project" value="UniProtKB-KW"/>
</dbReference>
<feature type="region of interest" description="Disordered" evidence="8">
    <location>
        <begin position="133"/>
        <end position="198"/>
    </location>
</feature>
<proteinExistence type="inferred from homology"/>
<dbReference type="Pfam" id="PF04000">
    <property type="entry name" value="Sas10_Utp3"/>
    <property type="match status" value="1"/>
</dbReference>
<evidence type="ECO:0000256" key="8">
    <source>
        <dbReference type="SAM" id="MobiDB-lite"/>
    </source>
</evidence>
<dbReference type="GO" id="GO:0003723">
    <property type="term" value="F:RNA binding"/>
    <property type="evidence" value="ECO:0007669"/>
    <property type="project" value="UniProtKB-UniRule"/>
</dbReference>
<feature type="compositionally biased region" description="Polar residues" evidence="8">
    <location>
        <begin position="142"/>
        <end position="179"/>
    </location>
</feature>
<keyword evidence="6 7" id="KW-0539">Nucleus</keyword>